<evidence type="ECO:0000313" key="2">
    <source>
        <dbReference type="EMBL" id="KAJ6731832.1"/>
    </source>
</evidence>
<gene>
    <name evidence="2" type="ORF">OIU79_003039</name>
</gene>
<organism evidence="2 3">
    <name type="scientific">Salix purpurea</name>
    <name type="common">Purple osier willow</name>
    <dbReference type="NCBI Taxonomy" id="77065"/>
    <lineage>
        <taxon>Eukaryota</taxon>
        <taxon>Viridiplantae</taxon>
        <taxon>Streptophyta</taxon>
        <taxon>Embryophyta</taxon>
        <taxon>Tracheophyta</taxon>
        <taxon>Spermatophyta</taxon>
        <taxon>Magnoliopsida</taxon>
        <taxon>eudicotyledons</taxon>
        <taxon>Gunneridae</taxon>
        <taxon>Pentapetalae</taxon>
        <taxon>rosids</taxon>
        <taxon>fabids</taxon>
        <taxon>Malpighiales</taxon>
        <taxon>Salicaceae</taxon>
        <taxon>Saliceae</taxon>
        <taxon>Salix</taxon>
    </lineage>
</organism>
<sequence length="117" mass="13010">MIVGARLTLANFVEELSSEKEDFKARFERLSRLDKLESLNLGLNNFNNSILSSLKGLSSLKHLSLDGNQLNGSIDTKDFDSLSKLEELDLSRNEIQNFVTSTGINSSNPPPPTFDCF</sequence>
<dbReference type="Pfam" id="PF00560">
    <property type="entry name" value="LRR_1"/>
    <property type="match status" value="1"/>
</dbReference>
<evidence type="ECO:0000313" key="3">
    <source>
        <dbReference type="Proteomes" id="UP001151532"/>
    </source>
</evidence>
<protein>
    <submittedName>
        <fullName evidence="2">RECEPTOR-LIKE PROTEIN 55</fullName>
    </submittedName>
</protein>
<dbReference type="PRINTS" id="PR00019">
    <property type="entry name" value="LEURICHRPT"/>
</dbReference>
<keyword evidence="3" id="KW-1185">Reference proteome</keyword>
<reference evidence="2" key="2">
    <citation type="journal article" date="2023" name="Int. J. Mol. Sci.">
        <title>De Novo Assembly and Annotation of 11 Diverse Shrub Willow (Salix) Genomes Reveals Novel Gene Organization in Sex-Linked Regions.</title>
        <authorList>
            <person name="Hyden B."/>
            <person name="Feng K."/>
            <person name="Yates T.B."/>
            <person name="Jawdy S."/>
            <person name="Cereghino C."/>
            <person name="Smart L.B."/>
            <person name="Muchero W."/>
        </authorList>
    </citation>
    <scope>NUCLEOTIDE SEQUENCE</scope>
    <source>
        <tissue evidence="2">Shoot tip</tissue>
    </source>
</reference>
<dbReference type="Pfam" id="PF13516">
    <property type="entry name" value="LRR_6"/>
    <property type="match status" value="2"/>
</dbReference>
<dbReference type="PANTHER" id="PTHR48060">
    <property type="entry name" value="DNA DAMAGE-REPAIR/TOLERATION PROTEIN DRT100"/>
    <property type="match status" value="1"/>
</dbReference>
<evidence type="ECO:0000256" key="1">
    <source>
        <dbReference type="ARBA" id="ARBA00022729"/>
    </source>
</evidence>
<keyword evidence="2" id="KW-0675">Receptor</keyword>
<name>A0A9Q0ZEW0_SALPP</name>
<dbReference type="Proteomes" id="UP001151532">
    <property type="component" value="Chromosome 18"/>
</dbReference>
<keyword evidence="1" id="KW-0732">Signal</keyword>
<accession>A0A9Q0ZEW0</accession>
<dbReference type="InterPro" id="IPR053211">
    <property type="entry name" value="DNA_repair-toleration"/>
</dbReference>
<dbReference type="EMBL" id="JAPFFK010000012">
    <property type="protein sequence ID" value="KAJ6731832.1"/>
    <property type="molecule type" value="Genomic_DNA"/>
</dbReference>
<dbReference type="PANTHER" id="PTHR48060:SF17">
    <property type="entry name" value="LRR RECEPTOR-LIKE SERINE_THREONINE-PROTEIN KINASE IRK-RELATED"/>
    <property type="match status" value="1"/>
</dbReference>
<dbReference type="AlphaFoldDB" id="A0A9Q0ZEW0"/>
<dbReference type="SUPFAM" id="SSF52058">
    <property type="entry name" value="L domain-like"/>
    <property type="match status" value="1"/>
</dbReference>
<comment type="caution">
    <text evidence="2">The sequence shown here is derived from an EMBL/GenBank/DDBJ whole genome shotgun (WGS) entry which is preliminary data.</text>
</comment>
<dbReference type="Gene3D" id="3.80.10.10">
    <property type="entry name" value="Ribonuclease Inhibitor"/>
    <property type="match status" value="1"/>
</dbReference>
<proteinExistence type="predicted"/>
<dbReference type="InterPro" id="IPR032675">
    <property type="entry name" value="LRR_dom_sf"/>
</dbReference>
<dbReference type="InterPro" id="IPR001611">
    <property type="entry name" value="Leu-rich_rpt"/>
</dbReference>
<reference evidence="2" key="1">
    <citation type="submission" date="2022-11" db="EMBL/GenBank/DDBJ databases">
        <authorList>
            <person name="Hyden B.L."/>
            <person name="Feng K."/>
            <person name="Yates T."/>
            <person name="Jawdy S."/>
            <person name="Smart L.B."/>
            <person name="Muchero W."/>
        </authorList>
    </citation>
    <scope>NUCLEOTIDE SEQUENCE</scope>
    <source>
        <tissue evidence="2">Shoot tip</tissue>
    </source>
</reference>